<dbReference type="Proteomes" id="UP001175211">
    <property type="component" value="Unassembled WGS sequence"/>
</dbReference>
<protein>
    <submittedName>
        <fullName evidence="1">Uncharacterized protein</fullName>
    </submittedName>
</protein>
<reference evidence="1" key="1">
    <citation type="submission" date="2023-06" db="EMBL/GenBank/DDBJ databases">
        <authorList>
            <consortium name="Lawrence Berkeley National Laboratory"/>
            <person name="Ahrendt S."/>
            <person name="Sahu N."/>
            <person name="Indic B."/>
            <person name="Wong-Bajracharya J."/>
            <person name="Merenyi Z."/>
            <person name="Ke H.-M."/>
            <person name="Monk M."/>
            <person name="Kocsube S."/>
            <person name="Drula E."/>
            <person name="Lipzen A."/>
            <person name="Balint B."/>
            <person name="Henrissat B."/>
            <person name="Andreopoulos B."/>
            <person name="Martin F.M."/>
            <person name="Harder C.B."/>
            <person name="Rigling D."/>
            <person name="Ford K.L."/>
            <person name="Foster G.D."/>
            <person name="Pangilinan J."/>
            <person name="Papanicolaou A."/>
            <person name="Barry K."/>
            <person name="LaButti K."/>
            <person name="Viragh M."/>
            <person name="Koriabine M."/>
            <person name="Yan M."/>
            <person name="Riley R."/>
            <person name="Champramary S."/>
            <person name="Plett K.L."/>
            <person name="Tsai I.J."/>
            <person name="Slot J."/>
            <person name="Sipos G."/>
            <person name="Plett J."/>
            <person name="Nagy L.G."/>
            <person name="Grigoriev I.V."/>
        </authorList>
    </citation>
    <scope>NUCLEOTIDE SEQUENCE</scope>
    <source>
        <strain evidence="1">CCBAS 213</strain>
    </source>
</reference>
<keyword evidence="2" id="KW-1185">Reference proteome</keyword>
<dbReference type="RefSeq" id="XP_060324102.1">
    <property type="nucleotide sequence ID" value="XM_060470227.1"/>
</dbReference>
<comment type="caution">
    <text evidence="1">The sequence shown here is derived from an EMBL/GenBank/DDBJ whole genome shotgun (WGS) entry which is preliminary data.</text>
</comment>
<organism evidence="1 2">
    <name type="scientific">Armillaria tabescens</name>
    <name type="common">Ringless honey mushroom</name>
    <name type="synonym">Agaricus tabescens</name>
    <dbReference type="NCBI Taxonomy" id="1929756"/>
    <lineage>
        <taxon>Eukaryota</taxon>
        <taxon>Fungi</taxon>
        <taxon>Dikarya</taxon>
        <taxon>Basidiomycota</taxon>
        <taxon>Agaricomycotina</taxon>
        <taxon>Agaricomycetes</taxon>
        <taxon>Agaricomycetidae</taxon>
        <taxon>Agaricales</taxon>
        <taxon>Marasmiineae</taxon>
        <taxon>Physalacriaceae</taxon>
        <taxon>Desarmillaria</taxon>
    </lineage>
</organism>
<gene>
    <name evidence="1" type="ORF">EV420DRAFT_1485506</name>
</gene>
<dbReference type="GeneID" id="85353775"/>
<dbReference type="AlphaFoldDB" id="A0AA39JJS9"/>
<evidence type="ECO:0000313" key="2">
    <source>
        <dbReference type="Proteomes" id="UP001175211"/>
    </source>
</evidence>
<dbReference type="EMBL" id="JAUEPS010000067">
    <property type="protein sequence ID" value="KAK0441763.1"/>
    <property type="molecule type" value="Genomic_DNA"/>
</dbReference>
<name>A0AA39JJS9_ARMTA</name>
<proteinExistence type="predicted"/>
<evidence type="ECO:0000313" key="1">
    <source>
        <dbReference type="EMBL" id="KAK0441763.1"/>
    </source>
</evidence>
<sequence length="218" mass="23542">MCQQHGHCSIPIHLFSNHSPRLSSLAALATAIHHQRALRNCRIAFEGSLSCYASQSFPMTTTTVPTPFECGLKMRSLSEEGMTLQLNLLFWPSLSPIATAMTSIQSAPETSTTLFELEAKKSSSSAGYSGAGGGSTSGGSLLLVRWMPLIGSFTCYRHTIDHTLLSSLTTQIPVSMDGDVVEGSLLQMGGYMVCQLNYLVEGHILSDTPWQRGALRTI</sequence>
<accession>A0AA39JJS9</accession>